<accession>A0A816ZLF5</accession>
<proteinExistence type="predicted"/>
<protein>
    <submittedName>
        <fullName evidence="1">Uncharacterized protein</fullName>
    </submittedName>
</protein>
<dbReference type="EMBL" id="CAJNRG010017242">
    <property type="protein sequence ID" value="CAF2220144.1"/>
    <property type="molecule type" value="Genomic_DNA"/>
</dbReference>
<reference evidence="1" key="1">
    <citation type="submission" date="2021-02" db="EMBL/GenBank/DDBJ databases">
        <authorList>
            <person name="Nowell W R."/>
        </authorList>
    </citation>
    <scope>NUCLEOTIDE SEQUENCE</scope>
</reference>
<evidence type="ECO:0000313" key="2">
    <source>
        <dbReference type="Proteomes" id="UP000663887"/>
    </source>
</evidence>
<evidence type="ECO:0000313" key="1">
    <source>
        <dbReference type="EMBL" id="CAF2220144.1"/>
    </source>
</evidence>
<organism evidence="1 2">
    <name type="scientific">Rotaria magnacalcarata</name>
    <dbReference type="NCBI Taxonomy" id="392030"/>
    <lineage>
        <taxon>Eukaryota</taxon>
        <taxon>Metazoa</taxon>
        <taxon>Spiralia</taxon>
        <taxon>Gnathifera</taxon>
        <taxon>Rotifera</taxon>
        <taxon>Eurotatoria</taxon>
        <taxon>Bdelloidea</taxon>
        <taxon>Philodinida</taxon>
        <taxon>Philodinidae</taxon>
        <taxon>Rotaria</taxon>
    </lineage>
</organism>
<dbReference type="AlphaFoldDB" id="A0A816ZLF5"/>
<name>A0A816ZLF5_9BILA</name>
<dbReference type="Proteomes" id="UP000663887">
    <property type="component" value="Unassembled WGS sequence"/>
</dbReference>
<gene>
    <name evidence="1" type="ORF">XDN619_LOCUS33764</name>
</gene>
<comment type="caution">
    <text evidence="1">The sequence shown here is derived from an EMBL/GenBank/DDBJ whole genome shotgun (WGS) entry which is preliminary data.</text>
</comment>
<sequence length="158" mass="19141">MEKNQDFQCKYRYKQQLIRQREKAKQRQRIYRRNLYRTYQSEQQQEENDLMTVNTEKKHCVNSINVRNAEINREHEVFIDGDDIDSYLDTSDDSNDEIQMIKVYDLDEEEINPIARYSPENQLKFKIGSFIRDVNMNKKHSNMLLDLLRGMSKMHVLL</sequence>